<dbReference type="InterPro" id="IPR019826">
    <property type="entry name" value="Carboxylesterase_B_AS"/>
</dbReference>
<feature type="region of interest" description="Disordered" evidence="4">
    <location>
        <begin position="61"/>
        <end position="80"/>
    </location>
</feature>
<gene>
    <name evidence="6" type="ORF">SAMN05421637_0789</name>
</gene>
<evidence type="ECO:0000256" key="2">
    <source>
        <dbReference type="ARBA" id="ARBA00022801"/>
    </source>
</evidence>
<protein>
    <recommendedName>
        <fullName evidence="3">Carboxylic ester hydrolase</fullName>
        <ecNumber evidence="3">3.1.1.-</ecNumber>
    </recommendedName>
</protein>
<keyword evidence="2 3" id="KW-0378">Hydrolase</keyword>
<dbReference type="InterPro" id="IPR050309">
    <property type="entry name" value="Type-B_Carboxylest/Lipase"/>
</dbReference>
<dbReference type="PROSITE" id="PS00122">
    <property type="entry name" value="CARBOXYLESTERASE_B_1"/>
    <property type="match status" value="1"/>
</dbReference>
<dbReference type="PANTHER" id="PTHR11559">
    <property type="entry name" value="CARBOXYLESTERASE"/>
    <property type="match status" value="1"/>
</dbReference>
<dbReference type="AlphaFoldDB" id="A0A1H6WE15"/>
<evidence type="ECO:0000256" key="4">
    <source>
        <dbReference type="SAM" id="MobiDB-lite"/>
    </source>
</evidence>
<dbReference type="eggNOG" id="COG2272">
    <property type="taxonomic scope" value="Bacteria"/>
</dbReference>
<dbReference type="InterPro" id="IPR029058">
    <property type="entry name" value="AB_hydrolase_fold"/>
</dbReference>
<evidence type="ECO:0000256" key="1">
    <source>
        <dbReference type="ARBA" id="ARBA00005964"/>
    </source>
</evidence>
<accession>A0A1H6WE15</accession>
<dbReference type="RefSeq" id="WP_042216343.1">
    <property type="nucleotide sequence ID" value="NZ_BBLU01000017.1"/>
</dbReference>
<dbReference type="SUPFAM" id="SSF53474">
    <property type="entry name" value="alpha/beta-Hydrolases"/>
    <property type="match status" value="1"/>
</dbReference>
<dbReference type="GO" id="GO:0016787">
    <property type="term" value="F:hydrolase activity"/>
    <property type="evidence" value="ECO:0007669"/>
    <property type="project" value="UniProtKB-KW"/>
</dbReference>
<evidence type="ECO:0000256" key="3">
    <source>
        <dbReference type="RuleBase" id="RU361235"/>
    </source>
</evidence>
<keyword evidence="7" id="KW-1185">Reference proteome</keyword>
<organism evidence="6 7">
    <name type="scientific">Demequina mangrovi</name>
    <dbReference type="NCBI Taxonomy" id="1043493"/>
    <lineage>
        <taxon>Bacteria</taxon>
        <taxon>Bacillati</taxon>
        <taxon>Actinomycetota</taxon>
        <taxon>Actinomycetes</taxon>
        <taxon>Micrococcales</taxon>
        <taxon>Demequinaceae</taxon>
        <taxon>Demequina</taxon>
    </lineage>
</organism>
<evidence type="ECO:0000313" key="6">
    <source>
        <dbReference type="EMBL" id="SEJ10545.1"/>
    </source>
</evidence>
<dbReference type="Pfam" id="PF00135">
    <property type="entry name" value="COesterase"/>
    <property type="match status" value="1"/>
</dbReference>
<dbReference type="Gene3D" id="3.40.50.1820">
    <property type="entry name" value="alpha/beta hydrolase"/>
    <property type="match status" value="1"/>
</dbReference>
<dbReference type="Proteomes" id="UP000183315">
    <property type="component" value="Unassembled WGS sequence"/>
</dbReference>
<comment type="similarity">
    <text evidence="1 3">Belongs to the type-B carboxylesterase/lipase family.</text>
</comment>
<evidence type="ECO:0000313" key="7">
    <source>
        <dbReference type="Proteomes" id="UP000183315"/>
    </source>
</evidence>
<dbReference type="EC" id="3.1.1.-" evidence="3"/>
<sequence length="507" mass="53116">MSSPAPVVWTSSGAVAGAWREHRSSDGDVSRAAIFLGIPYAEPPVGPRRFLAPTPRAPWEGVRPALLHGPTPQRRSPYGPDPYVPEPSIPGDDLLTLDVGTPDPSPDAGLPVLVYIHGGGFIGGSHASPWYGGQAFHRDGVVTVAATYRLGFDGFGWIDGAPLNRGVLDWIAALDWVQQNIRAFGGDPARVTIAGQSAGGAAVMRLLTMPAARGLFSGVLALSPADMPVTVDDARRLTEEAAARLGVAPDLEGLRSLTEAQILAEQERAGEEPDDPLPTMLERSGLVLGPVIDGELVPGTVAEGIAAGIGDDVPLLIGATAHEFDLAVGDAAARLDGVSAEAALARMRIEDDLATALITRSPRQDAFGVVGHAVTDITFRRFVALWAGQRATAGGSPRTWAYDFRWTGGADGLAVHCLDLPFGFDILREPTAMRRAGAEAPQELADAVHGDWLAFIRDGRVVAPVHADARSTIVYGEPLREIRPGYAAEEAFALGTGAAPVPAPATT</sequence>
<name>A0A1H6WE15_9MICO</name>
<proteinExistence type="inferred from homology"/>
<dbReference type="EMBL" id="FNZI01000002">
    <property type="protein sequence ID" value="SEJ10545.1"/>
    <property type="molecule type" value="Genomic_DNA"/>
</dbReference>
<feature type="domain" description="Carboxylesterase type B" evidence="5">
    <location>
        <begin position="5"/>
        <end position="459"/>
    </location>
</feature>
<evidence type="ECO:0000259" key="5">
    <source>
        <dbReference type="Pfam" id="PF00135"/>
    </source>
</evidence>
<reference evidence="7" key="1">
    <citation type="submission" date="2016-10" db="EMBL/GenBank/DDBJ databases">
        <authorList>
            <person name="Varghese N."/>
        </authorList>
    </citation>
    <scope>NUCLEOTIDE SEQUENCE [LARGE SCALE GENOMIC DNA]</scope>
    <source>
        <strain evidence="7">DSM 24868</strain>
    </source>
</reference>
<dbReference type="InterPro" id="IPR002018">
    <property type="entry name" value="CarbesteraseB"/>
</dbReference>
<dbReference type="STRING" id="1043493.SAMN05421637_0789"/>